<organism evidence="7 8">
    <name type="scientific">Siccirubricoccus deserti</name>
    <dbReference type="NCBI Taxonomy" id="2013562"/>
    <lineage>
        <taxon>Bacteria</taxon>
        <taxon>Pseudomonadati</taxon>
        <taxon>Pseudomonadota</taxon>
        <taxon>Alphaproteobacteria</taxon>
        <taxon>Acetobacterales</taxon>
        <taxon>Roseomonadaceae</taxon>
        <taxon>Siccirubricoccus</taxon>
    </lineage>
</organism>
<dbReference type="PANTHER" id="PTHR11228:SF7">
    <property type="entry name" value="PQQA PEPTIDE CYCLASE"/>
    <property type="match status" value="1"/>
</dbReference>
<dbReference type="Gene3D" id="3.20.20.70">
    <property type="entry name" value="Aldolase class I"/>
    <property type="match status" value="1"/>
</dbReference>
<keyword evidence="8" id="KW-1185">Reference proteome</keyword>
<keyword evidence="2" id="KW-0949">S-adenosyl-L-methionine</keyword>
<dbReference type="InterPro" id="IPR050377">
    <property type="entry name" value="Radical_SAM_PqqE_MftC-like"/>
</dbReference>
<dbReference type="EMBL" id="JACOMF010000025">
    <property type="protein sequence ID" value="MBC4017216.1"/>
    <property type="molecule type" value="Genomic_DNA"/>
</dbReference>
<dbReference type="SUPFAM" id="SSF102114">
    <property type="entry name" value="Radical SAM enzymes"/>
    <property type="match status" value="1"/>
</dbReference>
<dbReference type="AlphaFoldDB" id="A0A9X0UEU7"/>
<keyword evidence="3" id="KW-0479">Metal-binding</keyword>
<feature type="domain" description="Radical SAM core" evidence="6">
    <location>
        <begin position="8"/>
        <end position="227"/>
    </location>
</feature>
<dbReference type="SFLD" id="SFLDG01067">
    <property type="entry name" value="SPASM/twitch_domain_containing"/>
    <property type="match status" value="1"/>
</dbReference>
<dbReference type="GO" id="GO:0046872">
    <property type="term" value="F:metal ion binding"/>
    <property type="evidence" value="ECO:0007669"/>
    <property type="project" value="UniProtKB-KW"/>
</dbReference>
<evidence type="ECO:0000313" key="8">
    <source>
        <dbReference type="Proteomes" id="UP000600101"/>
    </source>
</evidence>
<evidence type="ECO:0000313" key="7">
    <source>
        <dbReference type="EMBL" id="MBC4017216.1"/>
    </source>
</evidence>
<evidence type="ECO:0000256" key="3">
    <source>
        <dbReference type="ARBA" id="ARBA00022723"/>
    </source>
</evidence>
<protein>
    <submittedName>
        <fullName evidence="7">Radical SAM protein</fullName>
    </submittedName>
</protein>
<dbReference type="Proteomes" id="UP000600101">
    <property type="component" value="Unassembled WGS sequence"/>
</dbReference>
<dbReference type="SFLD" id="SFLDS00029">
    <property type="entry name" value="Radical_SAM"/>
    <property type="match status" value="1"/>
</dbReference>
<sequence>MSKPPRSIAAPRVLQIHVTRRCNLRCLHCYSSSGPEFRDALPEGLVCDAITDAAALGYGMLAVSGGEPMLYRPLAQILGHARRQGLATAITTNGMLLDHRRLEPLRGILSFIAVSLDGPQEAHDRMRARPGAFAAMAERLAALRDSGIPFGFLFTLTQASARHLDWVVDFAAAQGAAALQIHPLSEVGRAAGHGDAAAPPELATPDIGLAVQAARCAVAARDRHAGRLRVIVDYMPWLQVPSGAAAAPGASLADLVSPLVIETDGTVVPLAHGFARGHAIGTLGNMALSAMADHWISSGGAGRFQALLRRVAGQAFAPGAPPLLSWADEVRRTAAAVHNAPSLAWNAA</sequence>
<dbReference type="GO" id="GO:0003824">
    <property type="term" value="F:catalytic activity"/>
    <property type="evidence" value="ECO:0007669"/>
    <property type="project" value="InterPro"/>
</dbReference>
<evidence type="ECO:0000256" key="2">
    <source>
        <dbReference type="ARBA" id="ARBA00022691"/>
    </source>
</evidence>
<dbReference type="InterPro" id="IPR058240">
    <property type="entry name" value="rSAM_sf"/>
</dbReference>
<keyword evidence="5" id="KW-0411">Iron-sulfur</keyword>
<accession>A0A9X0UEU7</accession>
<comment type="caution">
    <text evidence="7">The sequence shown here is derived from an EMBL/GenBank/DDBJ whole genome shotgun (WGS) entry which is preliminary data.</text>
</comment>
<comment type="cofactor">
    <cofactor evidence="1">
        <name>[4Fe-4S] cluster</name>
        <dbReference type="ChEBI" id="CHEBI:49883"/>
    </cofactor>
</comment>
<dbReference type="CDD" id="cd01335">
    <property type="entry name" value="Radical_SAM"/>
    <property type="match status" value="1"/>
</dbReference>
<proteinExistence type="predicted"/>
<dbReference type="InterPro" id="IPR013785">
    <property type="entry name" value="Aldolase_TIM"/>
</dbReference>
<dbReference type="RefSeq" id="WP_186771981.1">
    <property type="nucleotide sequence ID" value="NZ_JACOMF010000025.1"/>
</dbReference>
<reference evidence="7" key="1">
    <citation type="submission" date="2020-08" db="EMBL/GenBank/DDBJ databases">
        <authorList>
            <person name="Hu Y."/>
            <person name="Nguyen S.V."/>
            <person name="Li F."/>
            <person name="Fanning S."/>
        </authorList>
    </citation>
    <scope>NUCLEOTIDE SEQUENCE</scope>
    <source>
        <strain evidence="7">SYSU D8009</strain>
    </source>
</reference>
<dbReference type="GO" id="GO:0051536">
    <property type="term" value="F:iron-sulfur cluster binding"/>
    <property type="evidence" value="ECO:0007669"/>
    <property type="project" value="UniProtKB-KW"/>
</dbReference>
<dbReference type="InterPro" id="IPR007197">
    <property type="entry name" value="rSAM"/>
</dbReference>
<name>A0A9X0UEU7_9PROT</name>
<evidence type="ECO:0000256" key="1">
    <source>
        <dbReference type="ARBA" id="ARBA00001966"/>
    </source>
</evidence>
<evidence type="ECO:0000256" key="5">
    <source>
        <dbReference type="ARBA" id="ARBA00023014"/>
    </source>
</evidence>
<keyword evidence="4" id="KW-0408">Iron</keyword>
<dbReference type="PROSITE" id="PS51918">
    <property type="entry name" value="RADICAL_SAM"/>
    <property type="match status" value="1"/>
</dbReference>
<evidence type="ECO:0000259" key="6">
    <source>
        <dbReference type="PROSITE" id="PS51918"/>
    </source>
</evidence>
<evidence type="ECO:0000256" key="4">
    <source>
        <dbReference type="ARBA" id="ARBA00023004"/>
    </source>
</evidence>
<dbReference type="PANTHER" id="PTHR11228">
    <property type="entry name" value="RADICAL SAM DOMAIN PROTEIN"/>
    <property type="match status" value="1"/>
</dbReference>
<gene>
    <name evidence="7" type="ORF">H7965_18055</name>
</gene>
<dbReference type="Pfam" id="PF04055">
    <property type="entry name" value="Radical_SAM"/>
    <property type="match status" value="1"/>
</dbReference>